<keyword evidence="8" id="KW-1185">Reference proteome</keyword>
<dbReference type="InterPro" id="IPR036890">
    <property type="entry name" value="HATPase_C_sf"/>
</dbReference>
<dbReference type="SUPFAM" id="SSF55874">
    <property type="entry name" value="ATPase domain of HSP90 chaperone/DNA topoisomerase II/histidine kinase"/>
    <property type="match status" value="1"/>
</dbReference>
<dbReference type="InterPro" id="IPR050736">
    <property type="entry name" value="Sensor_HK_Regulatory"/>
</dbReference>
<dbReference type="SMART" id="SM00387">
    <property type="entry name" value="HATPase_c"/>
    <property type="match status" value="1"/>
</dbReference>
<dbReference type="InterPro" id="IPR003594">
    <property type="entry name" value="HATPase_dom"/>
</dbReference>
<dbReference type="PROSITE" id="PS50109">
    <property type="entry name" value="HIS_KIN"/>
    <property type="match status" value="1"/>
</dbReference>
<dbReference type="EMBL" id="JBHSZG010000001">
    <property type="protein sequence ID" value="MFC7135970.1"/>
    <property type="molecule type" value="Genomic_DNA"/>
</dbReference>
<evidence type="ECO:0000259" key="6">
    <source>
        <dbReference type="PROSITE" id="PS50109"/>
    </source>
</evidence>
<accession>A0ABD5XSC1</accession>
<dbReference type="GO" id="GO:0004673">
    <property type="term" value="F:protein histidine kinase activity"/>
    <property type="evidence" value="ECO:0007669"/>
    <property type="project" value="UniProtKB-EC"/>
</dbReference>
<gene>
    <name evidence="7" type="ORF">ACFQRB_04115</name>
</gene>
<comment type="caution">
    <text evidence="7">The sequence shown here is derived from an EMBL/GenBank/DDBJ whole genome shotgun (WGS) entry which is preliminary data.</text>
</comment>
<evidence type="ECO:0000256" key="4">
    <source>
        <dbReference type="ARBA" id="ARBA00022777"/>
    </source>
</evidence>
<evidence type="ECO:0000256" key="1">
    <source>
        <dbReference type="ARBA" id="ARBA00000085"/>
    </source>
</evidence>
<organism evidence="7 8">
    <name type="scientific">Halobaculum litoreum</name>
    <dbReference type="NCBI Taxonomy" id="3031998"/>
    <lineage>
        <taxon>Archaea</taxon>
        <taxon>Methanobacteriati</taxon>
        <taxon>Methanobacteriota</taxon>
        <taxon>Stenosarchaea group</taxon>
        <taxon>Halobacteria</taxon>
        <taxon>Halobacteriales</taxon>
        <taxon>Haloferacaceae</taxon>
        <taxon>Halobaculum</taxon>
    </lineage>
</organism>
<proteinExistence type="predicted"/>
<keyword evidence="5" id="KW-0902">Two-component regulatory system</keyword>
<dbReference type="GO" id="GO:0000160">
    <property type="term" value="P:phosphorelay signal transduction system"/>
    <property type="evidence" value="ECO:0007669"/>
    <property type="project" value="UniProtKB-KW"/>
</dbReference>
<dbReference type="Pfam" id="PF02518">
    <property type="entry name" value="HATPase_c"/>
    <property type="match status" value="1"/>
</dbReference>
<dbReference type="PANTHER" id="PTHR43711">
    <property type="entry name" value="TWO-COMPONENT HISTIDINE KINASE"/>
    <property type="match status" value="1"/>
</dbReference>
<name>A0ABD5XSC1_9EURY</name>
<protein>
    <recommendedName>
        <fullName evidence="2">histidine kinase</fullName>
        <ecNumber evidence="2">2.7.13.3</ecNumber>
    </recommendedName>
</protein>
<dbReference type="Proteomes" id="UP001596368">
    <property type="component" value="Unassembled WGS sequence"/>
</dbReference>
<evidence type="ECO:0000256" key="3">
    <source>
        <dbReference type="ARBA" id="ARBA00022679"/>
    </source>
</evidence>
<dbReference type="InterPro" id="IPR005467">
    <property type="entry name" value="His_kinase_dom"/>
</dbReference>
<evidence type="ECO:0000313" key="8">
    <source>
        <dbReference type="Proteomes" id="UP001596368"/>
    </source>
</evidence>
<keyword evidence="4 7" id="KW-0418">Kinase</keyword>
<keyword evidence="3" id="KW-0808">Transferase</keyword>
<dbReference type="InterPro" id="IPR004358">
    <property type="entry name" value="Sig_transdc_His_kin-like_C"/>
</dbReference>
<dbReference type="AlphaFoldDB" id="A0ABD5XSC1"/>
<evidence type="ECO:0000313" key="7">
    <source>
        <dbReference type="EMBL" id="MFC7135970.1"/>
    </source>
</evidence>
<dbReference type="PRINTS" id="PR00344">
    <property type="entry name" value="BCTRLSENSOR"/>
</dbReference>
<comment type="catalytic activity">
    <reaction evidence="1">
        <text>ATP + protein L-histidine = ADP + protein N-phospho-L-histidine.</text>
        <dbReference type="EC" id="2.7.13.3"/>
    </reaction>
</comment>
<dbReference type="Gene3D" id="3.30.565.10">
    <property type="entry name" value="Histidine kinase-like ATPase, C-terminal domain"/>
    <property type="match status" value="1"/>
</dbReference>
<dbReference type="EC" id="2.7.13.3" evidence="2"/>
<dbReference type="PANTHER" id="PTHR43711:SF1">
    <property type="entry name" value="HISTIDINE KINASE 1"/>
    <property type="match status" value="1"/>
</dbReference>
<evidence type="ECO:0000256" key="2">
    <source>
        <dbReference type="ARBA" id="ARBA00012438"/>
    </source>
</evidence>
<evidence type="ECO:0000256" key="5">
    <source>
        <dbReference type="ARBA" id="ARBA00023012"/>
    </source>
</evidence>
<reference evidence="7 8" key="1">
    <citation type="journal article" date="2019" name="Int. J. Syst. Evol. Microbiol.">
        <title>The Global Catalogue of Microorganisms (GCM) 10K type strain sequencing project: providing services to taxonomists for standard genome sequencing and annotation.</title>
        <authorList>
            <consortium name="The Broad Institute Genomics Platform"/>
            <consortium name="The Broad Institute Genome Sequencing Center for Infectious Disease"/>
            <person name="Wu L."/>
            <person name="Ma J."/>
        </authorList>
    </citation>
    <scope>NUCLEOTIDE SEQUENCE [LARGE SCALE GENOMIC DNA]</scope>
    <source>
        <strain evidence="7 8">DT92</strain>
    </source>
</reference>
<sequence length="154" mass="16379">MRTLIDDLLRLAREGRVVGDAEPVGIAETARRAWRIVDTADATLSVADGTVDADPERLCELFENLFRNAIEHAGDGVTVRVEPTDGGFVVADDGPGVPPARREDVFEAGVSTADDGTGFGLAIVRRIAEAHGWSVTLEDGENGGARFRFETASA</sequence>
<feature type="domain" description="Histidine kinase" evidence="6">
    <location>
        <begin position="1"/>
        <end position="154"/>
    </location>
</feature>